<comment type="subunit">
    <text evidence="14">Homodimer.</text>
</comment>
<keyword evidence="9 14" id="KW-1133">Transmembrane helix</keyword>
<keyword evidence="7 14" id="KW-0812">Transmembrane</keyword>
<dbReference type="GO" id="GO:0006782">
    <property type="term" value="P:protoporphyrinogen IX biosynthetic process"/>
    <property type="evidence" value="ECO:0007669"/>
    <property type="project" value="UniProtKB-UniRule"/>
</dbReference>
<dbReference type="HAMAP" id="MF_02239">
    <property type="entry name" value="HemJ"/>
    <property type="match status" value="1"/>
</dbReference>
<evidence type="ECO:0000313" key="17">
    <source>
        <dbReference type="Proteomes" id="UP000249645"/>
    </source>
</evidence>
<feature type="transmembrane region" description="Helical" evidence="14">
    <location>
        <begin position="90"/>
        <end position="109"/>
    </location>
</feature>
<name>A0A2W5EZP2_9SPHI</name>
<evidence type="ECO:0000256" key="12">
    <source>
        <dbReference type="ARBA" id="ARBA00023136"/>
    </source>
</evidence>
<evidence type="ECO:0000256" key="8">
    <source>
        <dbReference type="ARBA" id="ARBA00022723"/>
    </source>
</evidence>
<dbReference type="GO" id="GO:0005886">
    <property type="term" value="C:plasma membrane"/>
    <property type="evidence" value="ECO:0007669"/>
    <property type="project" value="UniProtKB-SubCell"/>
</dbReference>
<keyword evidence="5 14" id="KW-1003">Cell membrane</keyword>
<comment type="similarity">
    <text evidence="3 14 15">Belongs to the HemJ family.</text>
</comment>
<evidence type="ECO:0000256" key="7">
    <source>
        <dbReference type="ARBA" id="ARBA00022692"/>
    </source>
</evidence>
<keyword evidence="12 14" id="KW-0472">Membrane</keyword>
<feature type="binding site" description="axial binding residue" evidence="14">
    <location>
        <position position="95"/>
    </location>
    <ligand>
        <name>heme</name>
        <dbReference type="ChEBI" id="CHEBI:30413"/>
    </ligand>
    <ligandPart>
        <name>Fe</name>
        <dbReference type="ChEBI" id="CHEBI:18248"/>
    </ligandPart>
</feature>
<feature type="transmembrane region" description="Helical" evidence="14">
    <location>
        <begin position="154"/>
        <end position="176"/>
    </location>
</feature>
<feature type="transmembrane region" description="Helical" evidence="14">
    <location>
        <begin position="6"/>
        <end position="23"/>
    </location>
</feature>
<dbReference type="Pfam" id="PF03653">
    <property type="entry name" value="UPF0093"/>
    <property type="match status" value="1"/>
</dbReference>
<comment type="function">
    <text evidence="14 15">Catalyzes the oxidation of protoporphyrinogen IX to protoporphyrin IX.</text>
</comment>
<evidence type="ECO:0000313" key="16">
    <source>
        <dbReference type="EMBL" id="PZP47414.1"/>
    </source>
</evidence>
<reference evidence="16 17" key="1">
    <citation type="submission" date="2017-11" db="EMBL/GenBank/DDBJ databases">
        <title>Infants hospitalized years apart are colonized by the same room-sourced microbial strains.</title>
        <authorList>
            <person name="Brooks B."/>
            <person name="Olm M.R."/>
            <person name="Firek B.A."/>
            <person name="Baker R."/>
            <person name="Thomas B.C."/>
            <person name="Morowitz M.J."/>
            <person name="Banfield J.F."/>
        </authorList>
    </citation>
    <scope>NUCLEOTIDE SEQUENCE [LARGE SCALE GENOMIC DNA]</scope>
    <source>
        <strain evidence="16">S2_009_000_R2_76</strain>
    </source>
</reference>
<evidence type="ECO:0000256" key="2">
    <source>
        <dbReference type="ARBA" id="ARBA00005073"/>
    </source>
</evidence>
<accession>A0A2W5EZP2</accession>
<dbReference type="PIRSF" id="PIRSF004638">
    <property type="entry name" value="UCP004638"/>
    <property type="match status" value="1"/>
</dbReference>
<dbReference type="EC" id="1.3.99.-" evidence="14 15"/>
<keyword evidence="11 14" id="KW-0408">Iron</keyword>
<evidence type="ECO:0000256" key="6">
    <source>
        <dbReference type="ARBA" id="ARBA00022617"/>
    </source>
</evidence>
<evidence type="ECO:0000256" key="4">
    <source>
        <dbReference type="ARBA" id="ARBA00017504"/>
    </source>
</evidence>
<dbReference type="AlphaFoldDB" id="A0A2W5EZP2"/>
<protein>
    <recommendedName>
        <fullName evidence="4 14">Protoporphyrinogen IX oxidase</fullName>
        <shortName evidence="14">PPO</shortName>
        <ecNumber evidence="14 15">1.3.99.-</ecNumber>
    </recommendedName>
</protein>
<evidence type="ECO:0000256" key="11">
    <source>
        <dbReference type="ARBA" id="ARBA00023004"/>
    </source>
</evidence>
<feature type="transmembrane region" description="Helical" evidence="14">
    <location>
        <begin position="130"/>
        <end position="148"/>
    </location>
</feature>
<evidence type="ECO:0000256" key="3">
    <source>
        <dbReference type="ARBA" id="ARBA00006501"/>
    </source>
</evidence>
<evidence type="ECO:0000256" key="10">
    <source>
        <dbReference type="ARBA" id="ARBA00023002"/>
    </source>
</evidence>
<comment type="caution">
    <text evidence="16">The sequence shown here is derived from an EMBL/GenBank/DDBJ whole genome shotgun (WGS) entry which is preliminary data.</text>
</comment>
<dbReference type="InterPro" id="IPR005265">
    <property type="entry name" value="HemJ-like"/>
</dbReference>
<dbReference type="Proteomes" id="UP000249645">
    <property type="component" value="Unassembled WGS sequence"/>
</dbReference>
<evidence type="ECO:0000256" key="13">
    <source>
        <dbReference type="ARBA" id="ARBA00048390"/>
    </source>
</evidence>
<comment type="cofactor">
    <cofactor evidence="14 15">
        <name>heme b</name>
        <dbReference type="ChEBI" id="CHEBI:60344"/>
    </cofactor>
    <text evidence="14 15">Binds 1 heme b (iron(II)-protoporphyrin IX) group per subunit.</text>
</comment>
<comment type="catalytic activity">
    <reaction evidence="13 14 15">
        <text>protoporphyrinogen IX + 3 A = protoporphyrin IX + 3 AH2</text>
        <dbReference type="Rhea" id="RHEA:62000"/>
        <dbReference type="ChEBI" id="CHEBI:13193"/>
        <dbReference type="ChEBI" id="CHEBI:17499"/>
        <dbReference type="ChEBI" id="CHEBI:57306"/>
        <dbReference type="ChEBI" id="CHEBI:57307"/>
    </reaction>
</comment>
<comment type="pathway">
    <text evidence="2 14 15">Porphyrin-containing compound metabolism; protoporphyrin-IX biosynthesis; protoporphyrin-IX from protoporphyrinogen-IX: step 1/1.</text>
</comment>
<evidence type="ECO:0000256" key="5">
    <source>
        <dbReference type="ARBA" id="ARBA00022475"/>
    </source>
</evidence>
<dbReference type="EMBL" id="QFOI01000191">
    <property type="protein sequence ID" value="PZP47414.1"/>
    <property type="molecule type" value="Genomic_DNA"/>
</dbReference>
<feature type="binding site" description="axial binding residue" evidence="14">
    <location>
        <position position="9"/>
    </location>
    <ligand>
        <name>heme</name>
        <dbReference type="ChEBI" id="CHEBI:30413"/>
    </ligand>
    <ligandPart>
        <name>Fe</name>
        <dbReference type="ChEBI" id="CHEBI:18248"/>
    </ligandPart>
</feature>
<keyword evidence="10 14" id="KW-0560">Oxidoreductase</keyword>
<dbReference type="UniPathway" id="UPA00251">
    <property type="reaction ID" value="UER00324"/>
</dbReference>
<dbReference type="PANTHER" id="PTHR40255">
    <property type="entry name" value="UPF0093 MEMBRANE PROTEIN SLR1790"/>
    <property type="match status" value="1"/>
</dbReference>
<evidence type="ECO:0000256" key="15">
    <source>
        <dbReference type="PIRNR" id="PIRNR004638"/>
    </source>
</evidence>
<organism evidence="16 17">
    <name type="scientific">Pseudopedobacter saltans</name>
    <dbReference type="NCBI Taxonomy" id="151895"/>
    <lineage>
        <taxon>Bacteria</taxon>
        <taxon>Pseudomonadati</taxon>
        <taxon>Bacteroidota</taxon>
        <taxon>Sphingobacteriia</taxon>
        <taxon>Sphingobacteriales</taxon>
        <taxon>Sphingobacteriaceae</taxon>
        <taxon>Pseudopedobacter</taxon>
    </lineage>
</organism>
<comment type="subcellular location">
    <subcellularLocation>
        <location evidence="1 14">Cell membrane</location>
        <topology evidence="1 14">Multi-pass membrane protein</topology>
    </subcellularLocation>
</comment>
<evidence type="ECO:0000256" key="1">
    <source>
        <dbReference type="ARBA" id="ARBA00004651"/>
    </source>
</evidence>
<dbReference type="PANTHER" id="PTHR40255:SF1">
    <property type="entry name" value="PROTOPORPHYRINOGEN IX OXIDASE"/>
    <property type="match status" value="1"/>
</dbReference>
<dbReference type="GO" id="GO:0070818">
    <property type="term" value="F:protoporphyrinogen oxidase activity"/>
    <property type="evidence" value="ECO:0007669"/>
    <property type="project" value="UniProtKB-UniRule"/>
</dbReference>
<evidence type="ECO:0000256" key="14">
    <source>
        <dbReference type="HAMAP-Rule" id="MF_02239"/>
    </source>
</evidence>
<proteinExistence type="inferred from homology"/>
<sequence length="181" mass="21339">MYYYLKAIHIIFVVCWFAGLFYMPRLLIYNREAQDKTEPEKSILATQYKLMQKRLWFGIAWPSAIITLIMGLTVLFVGKWDKAMVIGSANWLWIKMAFVILLYGYHFTIHVMFRQQQKDVFKYTSQQLRIWNEVATVLLFAIVFLATVKQSFSFVYGIIGIAALVIVLMLSIRIYARLRKK</sequence>
<feature type="transmembrane region" description="Helical" evidence="14">
    <location>
        <begin position="55"/>
        <end position="78"/>
    </location>
</feature>
<keyword evidence="8 14" id="KW-0479">Metal-binding</keyword>
<gene>
    <name evidence="16" type="ORF">DI598_10950</name>
</gene>
<evidence type="ECO:0000256" key="9">
    <source>
        <dbReference type="ARBA" id="ARBA00022989"/>
    </source>
</evidence>
<keyword evidence="6 14" id="KW-0349">Heme</keyword>
<dbReference type="GO" id="GO:0046872">
    <property type="term" value="F:metal ion binding"/>
    <property type="evidence" value="ECO:0007669"/>
    <property type="project" value="UniProtKB-UniRule"/>
</dbReference>